<evidence type="ECO:0000259" key="1">
    <source>
        <dbReference type="Pfam" id="PF04377"/>
    </source>
</evidence>
<reference evidence="2 3" key="2">
    <citation type="journal article" date="2011" name="Stand. Genomic Sci.">
        <title>Complete genome sequence of Leadbetterella byssophila type strain (4M15).</title>
        <authorList>
            <person name="Abt B."/>
            <person name="Teshima H."/>
            <person name="Lucas S."/>
            <person name="Lapidus A."/>
            <person name="Del Rio T.G."/>
            <person name="Nolan M."/>
            <person name="Tice H."/>
            <person name="Cheng J.F."/>
            <person name="Pitluck S."/>
            <person name="Liolios K."/>
            <person name="Pagani I."/>
            <person name="Ivanova N."/>
            <person name="Mavromatis K."/>
            <person name="Pati A."/>
            <person name="Tapia R."/>
            <person name="Han C."/>
            <person name="Goodwin L."/>
            <person name="Chen A."/>
            <person name="Palaniappan K."/>
            <person name="Land M."/>
            <person name="Hauser L."/>
            <person name="Chang Y.J."/>
            <person name="Jeffries C.D."/>
            <person name="Rohde M."/>
            <person name="Goker M."/>
            <person name="Tindall B.J."/>
            <person name="Detter J.C."/>
            <person name="Woyke T."/>
            <person name="Bristow J."/>
            <person name="Eisen J.A."/>
            <person name="Markowitz V."/>
            <person name="Hugenholtz P."/>
            <person name="Klenk H.P."/>
            <person name="Kyrpides N.C."/>
        </authorList>
    </citation>
    <scope>NUCLEOTIDE SEQUENCE [LARGE SCALE GENOMIC DNA]</scope>
    <source>
        <strain evidence="3">DSM 17132 / JCM 16389 / KACC 11308 / NBRC 106382 / 4M15</strain>
    </source>
</reference>
<dbReference type="EMBL" id="CP002305">
    <property type="protein sequence ID" value="ADQ17042.1"/>
    <property type="molecule type" value="Genomic_DNA"/>
</dbReference>
<protein>
    <submittedName>
        <fullName evidence="2">Arginine-tRNA-protein transferase domain protein</fullName>
    </submittedName>
</protein>
<feature type="domain" description="N-end rule aminoacyl transferase C-terminal" evidence="1">
    <location>
        <begin position="104"/>
        <end position="194"/>
    </location>
</feature>
<proteinExistence type="predicted"/>
<keyword evidence="2" id="KW-0808">Transferase</keyword>
<gene>
    <name evidence="2" type="ordered locus">Lbys_1323</name>
</gene>
<dbReference type="HOGENOM" id="CLU_775602_0_0_10"/>
<evidence type="ECO:0000313" key="2">
    <source>
        <dbReference type="EMBL" id="ADQ17042.1"/>
    </source>
</evidence>
<dbReference type="SUPFAM" id="SSF55729">
    <property type="entry name" value="Acyl-CoA N-acyltransferases (Nat)"/>
    <property type="match status" value="1"/>
</dbReference>
<name>E4RVH8_LEAB4</name>
<dbReference type="InterPro" id="IPR007472">
    <property type="entry name" value="N-end_Aminoacyl_Trfase_C"/>
</dbReference>
<reference key="1">
    <citation type="submission" date="2010-11" db="EMBL/GenBank/DDBJ databases">
        <title>The complete genome of Leadbetterella byssophila DSM 17132.</title>
        <authorList>
            <consortium name="US DOE Joint Genome Institute (JGI-PGF)"/>
            <person name="Lucas S."/>
            <person name="Copeland A."/>
            <person name="Lapidus A."/>
            <person name="Glavina del Rio T."/>
            <person name="Dalin E."/>
            <person name="Tice H."/>
            <person name="Bruce D."/>
            <person name="Goodwin L."/>
            <person name="Pitluck S."/>
            <person name="Kyrpides N."/>
            <person name="Mavromatis K."/>
            <person name="Ivanova N."/>
            <person name="Teshima H."/>
            <person name="Brettin T."/>
            <person name="Detter J.C."/>
            <person name="Han C."/>
            <person name="Tapia R."/>
            <person name="Land M."/>
            <person name="Hauser L."/>
            <person name="Markowitz V."/>
            <person name="Cheng J.-F."/>
            <person name="Hugenholtz P."/>
            <person name="Woyke T."/>
            <person name="Wu D."/>
            <person name="Tindall B."/>
            <person name="Pomrenke H.G."/>
            <person name="Brambilla E."/>
            <person name="Klenk H.-P."/>
            <person name="Eisen J.A."/>
        </authorList>
    </citation>
    <scope>NUCLEOTIDE SEQUENCE [LARGE SCALE GENOMIC DNA]</scope>
    <source>
        <strain>DSM 17132</strain>
    </source>
</reference>
<sequence length="354" mass="41396">MYAEVVQPESISPSDLDSYLERGYFRLGSKLFTTSFLCFEDSLFDAFWLRIDLDEFILSRSQKELMKRAGRFTIKIAPFLYSYEAEDLFQLYRSSVNFSPARTLEHILGEDPGLFNTYGVSIYDGKKFIGCGLFDLGSTSAEGIVSFYHPEYKKFSLGKVLMLAKMRYCQENGIRWYYPGYVAPGYAKFDYKLEVGKEFSYFLDLKSKQWKHISDLELKEQPLSRMLSGLIQVEGLLQSMGYKEFQLKKYRFYDITLDTSYSEYGLLTYPFFIHCFSNSPMEEVIIVFDAIRSKFQLLLCSKVFQITLPEEKQEYYSTFLLKPQYLIFEDEQELNFTFALNELLGKTSNTENLS</sequence>
<dbReference type="eggNOG" id="COG2935">
    <property type="taxonomic scope" value="Bacteria"/>
</dbReference>
<dbReference type="AlphaFoldDB" id="E4RVH8"/>
<dbReference type="OrthoDB" id="9782022at2"/>
<dbReference type="InterPro" id="IPR016181">
    <property type="entry name" value="Acyl_CoA_acyltransferase"/>
</dbReference>
<dbReference type="Proteomes" id="UP000007435">
    <property type="component" value="Chromosome"/>
</dbReference>
<dbReference type="Pfam" id="PF04377">
    <property type="entry name" value="ATE_C"/>
    <property type="match status" value="1"/>
</dbReference>
<dbReference type="RefSeq" id="WP_013408091.1">
    <property type="nucleotide sequence ID" value="NC_014655.1"/>
</dbReference>
<dbReference type="KEGG" id="lby:Lbys_1323"/>
<dbReference type="GO" id="GO:0004057">
    <property type="term" value="F:arginyl-tRNA--protein transferase activity"/>
    <property type="evidence" value="ECO:0007669"/>
    <property type="project" value="InterPro"/>
</dbReference>
<dbReference type="STRING" id="649349.Lbys_1323"/>
<organism evidence="2 3">
    <name type="scientific">Leadbetterella byssophila (strain DSM 17132 / JCM 16389 / KACC 11308 / NBRC 106382 / 4M15)</name>
    <dbReference type="NCBI Taxonomy" id="649349"/>
    <lineage>
        <taxon>Bacteria</taxon>
        <taxon>Pseudomonadati</taxon>
        <taxon>Bacteroidota</taxon>
        <taxon>Cytophagia</taxon>
        <taxon>Cytophagales</taxon>
        <taxon>Leadbetterellaceae</taxon>
        <taxon>Leadbetterella</taxon>
    </lineage>
</organism>
<keyword evidence="3" id="KW-1185">Reference proteome</keyword>
<evidence type="ECO:0000313" key="3">
    <source>
        <dbReference type="Proteomes" id="UP000007435"/>
    </source>
</evidence>
<accession>E4RVH8</accession>